<evidence type="ECO:0000313" key="1">
    <source>
        <dbReference type="EMBL" id="XRP73422.1"/>
    </source>
</evidence>
<keyword evidence="1" id="KW-0808">Transferase</keyword>
<dbReference type="EMBL" id="CP130946">
    <property type="protein sequence ID" value="XRP73422.1"/>
    <property type="molecule type" value="Genomic_DNA"/>
</dbReference>
<keyword evidence="2" id="KW-1185">Reference proteome</keyword>
<dbReference type="EC" id="2.4.-.-" evidence="1"/>
<sequence length="359" mass="39515">MIAVPRRLLWVGTNPGGGGTETHMITLSRALAEQGAEVHCLVHPQGRIAQALETAPVTRHFGVFRNSADPSGIRALRRAIRMVQPDWVIGSFSKEYWPLALISRSEGRPLALFRHMDLRLKPNTRWLLSRWPLRLFAISAYLRERLISQGVPAERAEVLANPLRLADFQRDFTARTRQRAALGLTDEDFLVGFVGAWHRGKGVFMLADAIDAAHATDARVHGLWLGGGSHEAELRACLEDKPWHHLLGWQDPATPWYSVMDALALPSIEPDTFGRVCLEAQACATPVLGAAMGGIPESFAADRSGLLLPAGAGRDWRDAILRLAADAPLRERLAGAGPDYARRFDADVIARDFLATLAR</sequence>
<name>A0ACD5IIV1_9PROT</name>
<accession>A0ACD5IIV1</accession>
<keyword evidence="1" id="KW-0328">Glycosyltransferase</keyword>
<proteinExistence type="predicted"/>
<gene>
    <name evidence="1" type="ORF">HF292_001890</name>
</gene>
<dbReference type="Proteomes" id="UP001196097">
    <property type="component" value="Chromosome"/>
</dbReference>
<protein>
    <submittedName>
        <fullName evidence="1">Glycosyltransferase family 4 protein</fullName>
        <ecNumber evidence="1">2.4.-.-</ecNumber>
    </submittedName>
</protein>
<evidence type="ECO:0000313" key="2">
    <source>
        <dbReference type="Proteomes" id="UP001196097"/>
    </source>
</evidence>
<reference evidence="1 2" key="1">
    <citation type="journal article" date="2021" name="ISME J.">
        <title>Genomic evolution of the class Acidithiobacillia: deep-branching Proteobacteria living in extreme acidic conditions.</title>
        <authorList>
            <person name="Moya-Beltran A."/>
            <person name="Beard S."/>
            <person name="Rojas-Villalobos C."/>
            <person name="Issotta F."/>
            <person name="Gallardo Y."/>
            <person name="Ulloa R."/>
            <person name="Giaveno A."/>
            <person name="Degli Esposti M."/>
            <person name="Johnson D.B."/>
            <person name="Quatrini R."/>
        </authorList>
    </citation>
    <scope>NUCLEOTIDE SEQUENCE [LARGE SCALE GENOMIC DNA]</scope>
    <source>
        <strain evidence="1 2">CF3</strain>
    </source>
</reference>
<organism evidence="1 2">
    <name type="scientific">Acidithiobacillus ferruginosus</name>
    <dbReference type="NCBI Taxonomy" id="3063951"/>
    <lineage>
        <taxon>Bacteria</taxon>
        <taxon>Pseudomonadati</taxon>
        <taxon>Pseudomonadota</taxon>
        <taxon>Acidithiobacillia</taxon>
        <taxon>Acidithiobacillales</taxon>
        <taxon>Acidithiobacillaceae</taxon>
        <taxon>Acidithiobacillus</taxon>
    </lineage>
</organism>